<reference evidence="13" key="1">
    <citation type="journal article" date="2021" name="Nat. Commun.">
        <title>Genetic determinants of endophytism in the Arabidopsis root mycobiome.</title>
        <authorList>
            <person name="Mesny F."/>
            <person name="Miyauchi S."/>
            <person name="Thiergart T."/>
            <person name="Pickel B."/>
            <person name="Atanasova L."/>
            <person name="Karlsson M."/>
            <person name="Huettel B."/>
            <person name="Barry K.W."/>
            <person name="Haridas S."/>
            <person name="Chen C."/>
            <person name="Bauer D."/>
            <person name="Andreopoulos W."/>
            <person name="Pangilinan J."/>
            <person name="LaButti K."/>
            <person name="Riley R."/>
            <person name="Lipzen A."/>
            <person name="Clum A."/>
            <person name="Drula E."/>
            <person name="Henrissat B."/>
            <person name="Kohler A."/>
            <person name="Grigoriev I.V."/>
            <person name="Martin F.M."/>
            <person name="Hacquard S."/>
        </authorList>
    </citation>
    <scope>NUCLEOTIDE SEQUENCE</scope>
    <source>
        <strain evidence="13">MPI-CAGE-AT-0023</strain>
    </source>
</reference>
<keyword evidence="7" id="KW-0560">Oxidoreductase</keyword>
<dbReference type="Pfam" id="PF01794">
    <property type="entry name" value="Ferric_reduct"/>
    <property type="match status" value="1"/>
</dbReference>
<gene>
    <name evidence="13" type="ORF">BKA55DRAFT_590454</name>
</gene>
<evidence type="ECO:0000313" key="13">
    <source>
        <dbReference type="EMBL" id="KAH7265061.1"/>
    </source>
</evidence>
<keyword evidence="3" id="KW-0813">Transport</keyword>
<feature type="compositionally biased region" description="Acidic residues" evidence="10">
    <location>
        <begin position="845"/>
        <end position="856"/>
    </location>
</feature>
<evidence type="ECO:0000256" key="2">
    <source>
        <dbReference type="ARBA" id="ARBA00006278"/>
    </source>
</evidence>
<feature type="compositionally biased region" description="Basic and acidic residues" evidence="10">
    <location>
        <begin position="1455"/>
        <end position="1469"/>
    </location>
</feature>
<feature type="transmembrane region" description="Helical" evidence="11">
    <location>
        <begin position="282"/>
        <end position="301"/>
    </location>
</feature>
<dbReference type="PROSITE" id="PS51384">
    <property type="entry name" value="FAD_FR"/>
    <property type="match status" value="1"/>
</dbReference>
<evidence type="ECO:0000256" key="4">
    <source>
        <dbReference type="ARBA" id="ARBA00022692"/>
    </source>
</evidence>
<proteinExistence type="inferred from homology"/>
<name>A0A9P9KNI4_FUSRE</name>
<dbReference type="EMBL" id="JAGMUX010000003">
    <property type="protein sequence ID" value="KAH7265061.1"/>
    <property type="molecule type" value="Genomic_DNA"/>
</dbReference>
<feature type="transmembrane region" description="Helical" evidence="11">
    <location>
        <begin position="55"/>
        <end position="77"/>
    </location>
</feature>
<dbReference type="GeneID" id="70225047"/>
<evidence type="ECO:0000256" key="3">
    <source>
        <dbReference type="ARBA" id="ARBA00022448"/>
    </source>
</evidence>
<dbReference type="InterPro" id="IPR013121">
    <property type="entry name" value="Fe_red_NAD-bd_6"/>
</dbReference>
<dbReference type="InterPro" id="IPR014854">
    <property type="entry name" value="Nse4_C"/>
</dbReference>
<keyword evidence="8" id="KW-0406">Ion transport</keyword>
<dbReference type="RefSeq" id="XP_046053796.1">
    <property type="nucleotide sequence ID" value="XM_046195093.1"/>
</dbReference>
<evidence type="ECO:0000256" key="11">
    <source>
        <dbReference type="SAM" id="Phobius"/>
    </source>
</evidence>
<feature type="compositionally biased region" description="Basic and acidic residues" evidence="10">
    <location>
        <begin position="1496"/>
        <end position="1508"/>
    </location>
</feature>
<feature type="region of interest" description="Disordered" evidence="10">
    <location>
        <begin position="1699"/>
        <end position="1819"/>
    </location>
</feature>
<comment type="caution">
    <text evidence="13">The sequence shown here is derived from an EMBL/GenBank/DDBJ whole genome shotgun (WGS) entry which is preliminary data.</text>
</comment>
<feature type="compositionally biased region" description="Polar residues" evidence="10">
    <location>
        <begin position="1637"/>
        <end position="1649"/>
    </location>
</feature>
<feature type="transmembrane region" description="Helical" evidence="11">
    <location>
        <begin position="215"/>
        <end position="236"/>
    </location>
</feature>
<feature type="region of interest" description="Disordered" evidence="10">
    <location>
        <begin position="1434"/>
        <end position="1516"/>
    </location>
</feature>
<feature type="region of interest" description="Disordered" evidence="10">
    <location>
        <begin position="1637"/>
        <end position="1658"/>
    </location>
</feature>
<evidence type="ECO:0000256" key="1">
    <source>
        <dbReference type="ARBA" id="ARBA00004141"/>
    </source>
</evidence>
<feature type="compositionally biased region" description="Basic residues" evidence="10">
    <location>
        <begin position="1301"/>
        <end position="1310"/>
    </location>
</feature>
<keyword evidence="14" id="KW-1185">Reference proteome</keyword>
<feature type="compositionally biased region" description="Acidic residues" evidence="10">
    <location>
        <begin position="1445"/>
        <end position="1454"/>
    </location>
</feature>
<feature type="compositionally biased region" description="Polar residues" evidence="10">
    <location>
        <begin position="1707"/>
        <end position="1721"/>
    </location>
</feature>
<dbReference type="GO" id="GO:0005886">
    <property type="term" value="C:plasma membrane"/>
    <property type="evidence" value="ECO:0007669"/>
    <property type="project" value="TreeGrafter"/>
</dbReference>
<feature type="region of interest" description="Disordered" evidence="10">
    <location>
        <begin position="666"/>
        <end position="728"/>
    </location>
</feature>
<dbReference type="InterPro" id="IPR039261">
    <property type="entry name" value="FNR_nucleotide-bd"/>
</dbReference>
<dbReference type="Proteomes" id="UP000720189">
    <property type="component" value="Unassembled WGS sequence"/>
</dbReference>
<evidence type="ECO:0000256" key="8">
    <source>
        <dbReference type="ARBA" id="ARBA00023065"/>
    </source>
</evidence>
<dbReference type="InterPro" id="IPR029225">
    <property type="entry name" value="Nse4_Nse3-bd"/>
</dbReference>
<evidence type="ECO:0000256" key="6">
    <source>
        <dbReference type="ARBA" id="ARBA00022989"/>
    </source>
</evidence>
<dbReference type="InterPro" id="IPR017927">
    <property type="entry name" value="FAD-bd_FR_type"/>
</dbReference>
<dbReference type="GO" id="GO:0015677">
    <property type="term" value="P:copper ion import"/>
    <property type="evidence" value="ECO:0007669"/>
    <property type="project" value="TreeGrafter"/>
</dbReference>
<accession>A0A9P9KNI4</accession>
<dbReference type="SUPFAM" id="SSF52343">
    <property type="entry name" value="Ferredoxin reductase-like, C-terminal NADP-linked domain"/>
    <property type="match status" value="1"/>
</dbReference>
<dbReference type="Gene3D" id="3.40.50.80">
    <property type="entry name" value="Nucleotide-binding domain of ferredoxin-NADP reductase (FNR) module"/>
    <property type="match status" value="1"/>
</dbReference>
<comment type="similarity">
    <text evidence="2">Belongs to the ferric reductase (FRE) family.</text>
</comment>
<dbReference type="Pfam" id="PF15412">
    <property type="entry name" value="Nse4-Nse3_bdg"/>
    <property type="match status" value="1"/>
</dbReference>
<feature type="transmembrane region" description="Helical" evidence="11">
    <location>
        <begin position="248"/>
        <end position="270"/>
    </location>
</feature>
<feature type="compositionally biased region" description="Acidic residues" evidence="10">
    <location>
        <begin position="705"/>
        <end position="720"/>
    </location>
</feature>
<organism evidence="13 14">
    <name type="scientific">Fusarium redolens</name>
    <dbReference type="NCBI Taxonomy" id="48865"/>
    <lineage>
        <taxon>Eukaryota</taxon>
        <taxon>Fungi</taxon>
        <taxon>Dikarya</taxon>
        <taxon>Ascomycota</taxon>
        <taxon>Pezizomycotina</taxon>
        <taxon>Sordariomycetes</taxon>
        <taxon>Hypocreomycetidae</taxon>
        <taxon>Hypocreales</taxon>
        <taxon>Nectriaceae</taxon>
        <taxon>Fusarium</taxon>
        <taxon>Fusarium redolens species complex</taxon>
    </lineage>
</organism>
<dbReference type="CDD" id="cd06186">
    <property type="entry name" value="NOX_Duox_like_FAD_NADP"/>
    <property type="match status" value="1"/>
</dbReference>
<feature type="transmembrane region" description="Helical" evidence="11">
    <location>
        <begin position="140"/>
        <end position="161"/>
    </location>
</feature>
<dbReference type="OrthoDB" id="4494341at2759"/>
<keyword evidence="9 11" id="KW-0472">Membrane</keyword>
<dbReference type="InterPro" id="IPR051410">
    <property type="entry name" value="Ferric/Cupric_Reductase"/>
</dbReference>
<sequence>MDFTRRRIADISSYIPTSTLRSRAEAAPADAEATPNYHSNLDGVNQPMNLLFKDALWWTLGIMALVVLSIRIIEILWMRLRQVSAMNVSGSKQTYWRISQWSWMPNVKKNLIYAPLWNKRHNREFKLSSAISMGTLPSRLHFIILFIYLGSNFAYMFVLNWHNENKLAFCAELRGRSGTLALVNMVPLIIFAGRNNILIGLLKISFDTYNLLHRWMGRIVVLESIIHTIAWLIVAVDDLGWDGVGHKLSHGLFEGSGAVGTVAMTLLLLLSVSPLRHAFYETFLNVHIVLAFVAFVATWVHCASSALKGGLPQLPWIMAIMAIWFADRLARMLRIVFVNWSSKGWTDAVCEAMPGNVTRVTLHLPRYVDIEPGTHAYLRFWGLSAWESHPFSICWVNHVRDNSLPIAEKEPLHAVDKSTMTTTVSFLIGAQTGFTKKLFDRASRCPRGLRIKAAMEGPYAGHNSLDSYGHAVLFAGSTGITHQISYIRHLLEGYNQGTTAARRITLVWIIREYESLEWVRPYMDTILRIPNRKDILRIQIFVTRPQNPRDIVSASATVRMFPGRPNVPLILAREVQEQMGAMCVTVCGPGALADDVRGAARAVQGSTVVDFVEESFTCPAPVISTQLKLSDLMLNKCGALSCSFLPVPACPAHFLRAVTPAHRDLAVRERESSRSASGAKRKRADTRNGEPASHRRRTVEPTAGSDDDDDDDDVYDPDQPLEERRRVQQGFRDLLRDVTENTEEYLQGDSRGLHEAILRADELSKKVRQTTEATIDSRLLVSTTDLSYRKTLRLTQGSLSQGIDVDEFVSKCITYMRQGRGIMDDDAPELSSTQRQRRRTTRGDEDGEDDIGDEGDMMNWPHLGRFAGLPYIRRPALPGFLLGPLSVEKKARKITKRSAPFRPNNLTETRPEVLNVEDLAKKENDLTAICGKILHQLQTLQANIQETVADLIDENMDDEEQNRIMHQHGLRSTGGIDLMRFVVNPKSFGQTIENMFYVSFLVRDGRVKIDFDEFDLPALDRDVEAEEEEPTRHGAAKHQAILSMDMETWQDIIDTFGLKEPMIAHRKDVTTSGPGARGCDEKGSIGGDEPLCKTACAWQKGCASFYFWHIGDNAEKMSVIDPFNEFAKDLEVRMNEKAEKWEFKKDSLASNLDHFYEQRCHRESPNFPKKALEVLQDLNKKAHSSLDDLLKTVYDTQRSQDDESKRQIKDLVRNIDNHYQSQKSRNDRERRLTSQRLLVMEQSKSPTAASSPEQVPEETQQKHVAFALNHPGSAGKAFELAKATQRLERRRHALAQPRSTRLPRSKKAMRKERSLKHIADYPALSRKISSLKRTQNYGSPTGVAHRTSITPHWLPTACRLQKRHTASSLSQVCNASQLQRDEPDGVPKKIYAKPSLEQELGAAHGYVHPHIDDILLIDDALLLGQQLNEDYSNIVSLPDAKDSDGGDTEGEEMAEGGKEQQKQNEDNPLREAVVQTKENDEPNDKLETKTGGAEHQNPHHQEETHSLEQLDQSGPHGTMLSPEMGLRLWEGLMYNISRINSAMSRCKDLEMRFNGYKTQHNESSVNKLIDICVPATKGQYHEFELTIGFLKQILYHLFEVNPPLDAAQVAKAFDSMYGCSETSASMESSQCLSTAPCSGSGDSTLNNNDEGGDNLEVNACSEPKRPVFPCIKSAARSTPGNSPELIDWKPVIKQIRESPGRGLYLSPPSSAGTQYYRTSKASPRGGDSPRKWSSPQEENTPKKDSDVEKEVVSEDEKGNSPVRDMSSNGTGESSDIPEASREANTPAPGNSDGGDDPDPDPTKGVTTDNESSHPPSQSLTKDSGIFQWLKVEFAALLLLVGQFIANQAEAWVRVVEFVYQLLSYSYRRLVRRRNVDNDGKALIFPNLPRHEALVGVPLWTSGTSRFIVGVSKRGRKCNLIRTYNLAGSRWQG</sequence>
<feature type="domain" description="FAD-binding FR-type" evidence="12">
    <location>
        <begin position="322"/>
        <end position="465"/>
    </location>
</feature>
<dbReference type="InterPro" id="IPR013130">
    <property type="entry name" value="Fe3_Rdtase_TM_dom"/>
</dbReference>
<dbReference type="GO" id="GO:0006879">
    <property type="term" value="P:intracellular iron ion homeostasis"/>
    <property type="evidence" value="ECO:0007669"/>
    <property type="project" value="TreeGrafter"/>
</dbReference>
<dbReference type="SFLD" id="SFLDG01168">
    <property type="entry name" value="Ferric_reductase_subgroup_(FRE"/>
    <property type="match status" value="1"/>
</dbReference>
<evidence type="ECO:0000256" key="5">
    <source>
        <dbReference type="ARBA" id="ARBA00022982"/>
    </source>
</evidence>
<dbReference type="SFLD" id="SFLDS00052">
    <property type="entry name" value="Ferric_Reductase_Domain"/>
    <property type="match status" value="1"/>
</dbReference>
<dbReference type="Pfam" id="PF08743">
    <property type="entry name" value="Nse4_C"/>
    <property type="match status" value="1"/>
</dbReference>
<keyword evidence="4 11" id="KW-0812">Transmembrane</keyword>
<feature type="transmembrane region" description="Helical" evidence="11">
    <location>
        <begin position="181"/>
        <end position="203"/>
    </location>
</feature>
<feature type="compositionally biased region" description="Basic and acidic residues" evidence="10">
    <location>
        <begin position="1477"/>
        <end position="1488"/>
    </location>
</feature>
<keyword evidence="6 11" id="KW-1133">Transmembrane helix</keyword>
<dbReference type="Pfam" id="PF08022">
    <property type="entry name" value="FAD_binding_8"/>
    <property type="match status" value="1"/>
</dbReference>
<feature type="compositionally biased region" description="Basic and acidic residues" evidence="10">
    <location>
        <begin position="1739"/>
        <end position="1758"/>
    </location>
</feature>
<dbReference type="GO" id="GO:0000293">
    <property type="term" value="F:ferric-chelate reductase activity"/>
    <property type="evidence" value="ECO:0007669"/>
    <property type="project" value="UniProtKB-ARBA"/>
</dbReference>
<dbReference type="PANTHER" id="PTHR32361">
    <property type="entry name" value="FERRIC/CUPRIC REDUCTASE TRANSMEMBRANE COMPONENT"/>
    <property type="match status" value="1"/>
</dbReference>
<dbReference type="PANTHER" id="PTHR32361:SF12">
    <property type="entry name" value="PUTATIVE (AFU_ORTHOLOGUE AFUA_1G14340)-RELATED"/>
    <property type="match status" value="1"/>
</dbReference>
<feature type="region of interest" description="Disordered" evidence="10">
    <location>
        <begin position="1291"/>
        <end position="1313"/>
    </location>
</feature>
<evidence type="ECO:0000313" key="14">
    <source>
        <dbReference type="Proteomes" id="UP000720189"/>
    </source>
</evidence>
<dbReference type="InterPro" id="IPR013112">
    <property type="entry name" value="FAD-bd_8"/>
</dbReference>
<comment type="subcellular location">
    <subcellularLocation>
        <location evidence="1">Membrane</location>
        <topology evidence="1">Multi-pass membrane protein</topology>
    </subcellularLocation>
</comment>
<evidence type="ECO:0000256" key="10">
    <source>
        <dbReference type="SAM" id="MobiDB-lite"/>
    </source>
</evidence>
<evidence type="ECO:0000256" key="7">
    <source>
        <dbReference type="ARBA" id="ARBA00023002"/>
    </source>
</evidence>
<feature type="region of interest" description="Disordered" evidence="10">
    <location>
        <begin position="822"/>
        <end position="856"/>
    </location>
</feature>
<dbReference type="Pfam" id="PF08030">
    <property type="entry name" value="NAD_binding_6"/>
    <property type="match status" value="1"/>
</dbReference>
<evidence type="ECO:0000256" key="9">
    <source>
        <dbReference type="ARBA" id="ARBA00023136"/>
    </source>
</evidence>
<keyword evidence="5" id="KW-0249">Electron transport</keyword>
<protein>
    <recommendedName>
        <fullName evidence="12">FAD-binding FR-type domain-containing protein</fullName>
    </recommendedName>
</protein>
<dbReference type="GO" id="GO:0006826">
    <property type="term" value="P:iron ion transport"/>
    <property type="evidence" value="ECO:0007669"/>
    <property type="project" value="TreeGrafter"/>
</dbReference>
<evidence type="ECO:0000259" key="12">
    <source>
        <dbReference type="PROSITE" id="PS51384"/>
    </source>
</evidence>